<evidence type="ECO:0000313" key="5">
    <source>
        <dbReference type="EMBL" id="QLY31020.1"/>
    </source>
</evidence>
<dbReference type="KEGG" id="nhu:H0264_01030"/>
<protein>
    <recommendedName>
        <fullName evidence="7">Mce-associated membrane protein</fullName>
    </recommendedName>
</protein>
<evidence type="ECO:0008006" key="7">
    <source>
        <dbReference type="Google" id="ProtNLM"/>
    </source>
</evidence>
<keyword evidence="6" id="KW-1185">Reference proteome</keyword>
<gene>
    <name evidence="5" type="ORF">H0264_01030</name>
</gene>
<evidence type="ECO:0000256" key="2">
    <source>
        <dbReference type="ARBA" id="ARBA00023136"/>
    </source>
</evidence>
<feature type="compositionally biased region" description="Low complexity" evidence="3">
    <location>
        <begin position="16"/>
        <end position="45"/>
    </location>
</feature>
<comment type="subcellular location">
    <subcellularLocation>
        <location evidence="1">Membrane</location>
    </subcellularLocation>
</comment>
<evidence type="ECO:0000256" key="4">
    <source>
        <dbReference type="SAM" id="Phobius"/>
    </source>
</evidence>
<dbReference type="Proteomes" id="UP000515512">
    <property type="component" value="Chromosome"/>
</dbReference>
<dbReference type="GO" id="GO:0016020">
    <property type="term" value="C:membrane"/>
    <property type="evidence" value="ECO:0007669"/>
    <property type="project" value="UniProtKB-SubCell"/>
</dbReference>
<feature type="compositionally biased region" description="Basic and acidic residues" evidence="3">
    <location>
        <begin position="1"/>
        <end position="13"/>
    </location>
</feature>
<name>A0A7D6ZJA1_9NOCA</name>
<feature type="region of interest" description="Disordered" evidence="3">
    <location>
        <begin position="269"/>
        <end position="306"/>
    </location>
</feature>
<keyword evidence="2 4" id="KW-0472">Membrane</keyword>
<feature type="region of interest" description="Disordered" evidence="3">
    <location>
        <begin position="1"/>
        <end position="99"/>
    </location>
</feature>
<sequence length="306" mass="31079">MSDDAAQDKKNDDEATTGTPAAADADQPGGTADADQTEKAAAAAKPELTKKSGDDQTEKIDKVEPVAVDTAKVDAAKADKPAKAAKPAESGDGKTGAAAGSGLPGGKITVPMLAAVVAGVLLVAAIATAAALGWQSHSRGNQLSERDSATEAACDFGRVVSIYDDKSMDNFISQVKERSTGQFLDNFQSTADALKDVMVSVQGKSSLAEIHCAWQSGDENKATVIMLISQVRQNSLMQSPDRLTLPVVAELEKKDGKWLMANFDSPALKGLSTGGATGGGTTTAPQAGQPSTGAPAPTTGAPAPGN</sequence>
<evidence type="ECO:0000256" key="1">
    <source>
        <dbReference type="ARBA" id="ARBA00004370"/>
    </source>
</evidence>
<organism evidence="5 6">
    <name type="scientific">Nocardia huaxiensis</name>
    <dbReference type="NCBI Taxonomy" id="2755382"/>
    <lineage>
        <taxon>Bacteria</taxon>
        <taxon>Bacillati</taxon>
        <taxon>Actinomycetota</taxon>
        <taxon>Actinomycetes</taxon>
        <taxon>Mycobacteriales</taxon>
        <taxon>Nocardiaceae</taxon>
        <taxon>Nocardia</taxon>
    </lineage>
</organism>
<feature type="compositionally biased region" description="Basic and acidic residues" evidence="3">
    <location>
        <begin position="71"/>
        <end position="82"/>
    </location>
</feature>
<keyword evidence="4" id="KW-1133">Transmembrane helix</keyword>
<keyword evidence="4" id="KW-0812">Transmembrane</keyword>
<feature type="compositionally biased region" description="Gly residues" evidence="3">
    <location>
        <begin position="272"/>
        <end position="281"/>
    </location>
</feature>
<evidence type="ECO:0000313" key="6">
    <source>
        <dbReference type="Proteomes" id="UP000515512"/>
    </source>
</evidence>
<feature type="compositionally biased region" description="Low complexity" evidence="3">
    <location>
        <begin position="282"/>
        <end position="306"/>
    </location>
</feature>
<feature type="compositionally biased region" description="Basic and acidic residues" evidence="3">
    <location>
        <begin position="47"/>
        <end position="64"/>
    </location>
</feature>
<dbReference type="EMBL" id="CP059399">
    <property type="protein sequence ID" value="QLY31020.1"/>
    <property type="molecule type" value="Genomic_DNA"/>
</dbReference>
<evidence type="ECO:0000256" key="3">
    <source>
        <dbReference type="SAM" id="MobiDB-lite"/>
    </source>
</evidence>
<dbReference type="RefSeq" id="WP_181582218.1">
    <property type="nucleotide sequence ID" value="NZ_CP059399.1"/>
</dbReference>
<dbReference type="PANTHER" id="PTHR37042">
    <property type="entry name" value="OUTER MEMBRANE PROTEIN RV1973"/>
    <property type="match status" value="1"/>
</dbReference>
<dbReference type="AlphaFoldDB" id="A0A7D6ZJA1"/>
<feature type="transmembrane region" description="Helical" evidence="4">
    <location>
        <begin position="113"/>
        <end position="134"/>
    </location>
</feature>
<accession>A0A7D6ZJA1</accession>
<proteinExistence type="predicted"/>
<reference evidence="5 6" key="1">
    <citation type="submission" date="2020-07" db="EMBL/GenBank/DDBJ databases">
        <authorList>
            <person name="Zhuang K."/>
            <person name="Ran Y."/>
        </authorList>
    </citation>
    <scope>NUCLEOTIDE SEQUENCE [LARGE SCALE GENOMIC DNA]</scope>
    <source>
        <strain evidence="5 6">WCH-YHL-001</strain>
    </source>
</reference>
<dbReference type="PANTHER" id="PTHR37042:SF4">
    <property type="entry name" value="OUTER MEMBRANE PROTEIN RV1973"/>
    <property type="match status" value="1"/>
</dbReference>